<sequence>MEWIRQRLDKIREPFNKGQKLEKYAPAINALDTFLFTPNHTTQKGAHIRDAVDLKRTMITVVLALVPALIFGMWNGGYQYLHQLPEYANGVPFMDAFIEGALKIVPMIAVSYAVGLGIEFAFAIFRGHEVNEGYLVTGLLIPMIMPIDIPLWMVALSVVFAVLIGKEAFGGTGMNILNPALTARAFAFFAYPTYMSGNAVWVSNASEVDAVSGETILGTLASGNEVGYSAMNMFSGMIPGSIAETSVICILAGALILILTKVGSWRIILSAFIGAAVMGLIFNALPSLGVEGNALTNFPWYLHLIVGGLAFGIVFMATDPVSAAQTMKGKWIYGFLIGFLSVMIRIFNPAYPEGVMLGILLMNVFAPTIDHYVIEANVKRRKKRLEKANTQVETA</sequence>
<dbReference type="GO" id="GO:0005886">
    <property type="term" value="C:plasma membrane"/>
    <property type="evidence" value="ECO:0007669"/>
    <property type="project" value="UniProtKB-SubCell"/>
</dbReference>
<keyword evidence="12 16" id="KW-0406">Ion transport</keyword>
<protein>
    <recommendedName>
        <fullName evidence="16">Na(+)-translocating NADH-quinone reductase subunit B</fullName>
        <shortName evidence="16">Na(+)-NQR subunit B</shortName>
        <shortName evidence="16">Na(+)-translocating NQR subunit B</shortName>
        <ecNumber evidence="16">7.2.1.1</ecNumber>
    </recommendedName>
    <alternativeName>
        <fullName evidence="16">NQR complex subunit B</fullName>
    </alternativeName>
    <alternativeName>
        <fullName evidence="16">NQR-1 subunit B</fullName>
    </alternativeName>
</protein>
<comment type="subcellular location">
    <subcellularLocation>
        <location evidence="16">Cell membrane</location>
        <topology evidence="16">Multi-pass membrane protein</topology>
    </subcellularLocation>
</comment>
<evidence type="ECO:0000256" key="12">
    <source>
        <dbReference type="ARBA" id="ARBA00023065"/>
    </source>
</evidence>
<evidence type="ECO:0000256" key="16">
    <source>
        <dbReference type="HAMAP-Rule" id="MF_00426"/>
    </source>
</evidence>
<dbReference type="GO" id="GO:0016655">
    <property type="term" value="F:oxidoreductase activity, acting on NAD(P)H, quinone or similar compound as acceptor"/>
    <property type="evidence" value="ECO:0007669"/>
    <property type="project" value="UniProtKB-UniRule"/>
</dbReference>
<keyword evidence="3" id="KW-0997">Cell inner membrane</keyword>
<keyword evidence="19" id="KW-1185">Reference proteome</keyword>
<keyword evidence="2 16" id="KW-1003">Cell membrane</keyword>
<feature type="transmembrane region" description="Helical" evidence="16">
    <location>
        <begin position="354"/>
        <end position="374"/>
    </location>
</feature>
<evidence type="ECO:0000256" key="15">
    <source>
        <dbReference type="ARBA" id="ARBA00023201"/>
    </source>
</evidence>
<gene>
    <name evidence="16" type="primary">nqrB</name>
    <name evidence="18" type="ORF">ML462_00885</name>
</gene>
<dbReference type="GO" id="GO:0055085">
    <property type="term" value="P:transmembrane transport"/>
    <property type="evidence" value="ECO:0007669"/>
    <property type="project" value="InterPro"/>
</dbReference>
<evidence type="ECO:0000313" key="19">
    <source>
        <dbReference type="Proteomes" id="UP001139226"/>
    </source>
</evidence>
<dbReference type="PANTHER" id="PTHR30578:SF1">
    <property type="entry name" value="NA(+)-TRANSLOCATING NADH-QUINONE REDUCTASE SUBUNIT B"/>
    <property type="match status" value="1"/>
</dbReference>
<dbReference type="GO" id="GO:0006814">
    <property type="term" value="P:sodium ion transport"/>
    <property type="evidence" value="ECO:0007669"/>
    <property type="project" value="UniProtKB-UniRule"/>
</dbReference>
<evidence type="ECO:0000256" key="17">
    <source>
        <dbReference type="PIRSR" id="PIRSR016055-50"/>
    </source>
</evidence>
<dbReference type="HAMAP" id="MF_00426">
    <property type="entry name" value="NqrB"/>
    <property type="match status" value="1"/>
</dbReference>
<comment type="cofactor">
    <cofactor evidence="16 17">
        <name>FMN</name>
        <dbReference type="ChEBI" id="CHEBI:58210"/>
    </cofactor>
</comment>
<organism evidence="18 19">
    <name type="scientific">Christiangramia lutea</name>
    <dbReference type="NCBI Taxonomy" id="1607951"/>
    <lineage>
        <taxon>Bacteria</taxon>
        <taxon>Pseudomonadati</taxon>
        <taxon>Bacteroidota</taxon>
        <taxon>Flavobacteriia</taxon>
        <taxon>Flavobacteriales</taxon>
        <taxon>Flavobacteriaceae</taxon>
        <taxon>Christiangramia</taxon>
    </lineage>
</organism>
<comment type="caution">
    <text evidence="18">The sequence shown here is derived from an EMBL/GenBank/DDBJ whole genome shotgun (WGS) entry which is preliminary data.</text>
</comment>
<dbReference type="NCBIfam" id="NF003756">
    <property type="entry name" value="PRK05349.1"/>
    <property type="match status" value="1"/>
</dbReference>
<keyword evidence="11 16" id="KW-0915">Sodium</keyword>
<comment type="similarity">
    <text evidence="16">Belongs to the NqrB/RnfD family.</text>
</comment>
<feature type="transmembrane region" description="Helical" evidence="16">
    <location>
        <begin position="58"/>
        <end position="81"/>
    </location>
</feature>
<reference evidence="18" key="1">
    <citation type="submission" date="2022-03" db="EMBL/GenBank/DDBJ databases">
        <title>Gramella crocea sp. nov., isolated from activated sludge of a seafood processing plant.</title>
        <authorList>
            <person name="Zhang X."/>
        </authorList>
    </citation>
    <scope>NUCLEOTIDE SEQUENCE</scope>
    <source>
        <strain evidence="18">YJ019</strain>
    </source>
</reference>
<feature type="transmembrane region" description="Helical" evidence="16">
    <location>
        <begin position="330"/>
        <end position="348"/>
    </location>
</feature>
<evidence type="ECO:0000256" key="1">
    <source>
        <dbReference type="ARBA" id="ARBA00022448"/>
    </source>
</evidence>
<comment type="function">
    <text evidence="16">NQR complex catalyzes the reduction of ubiquinone-1 to ubiquinol by two successive reactions, coupled with the transport of Na(+) ions from the cytoplasm to the periplasm. NqrA to NqrE are probably involved in the second step, the conversion of ubisemiquinone to ubiquinol.</text>
</comment>
<keyword evidence="8 16" id="KW-1278">Translocase</keyword>
<keyword evidence="6 16" id="KW-0288">FMN</keyword>
<dbReference type="RefSeq" id="WP_240711845.1">
    <property type="nucleotide sequence ID" value="NZ_JAKVTV010000001.1"/>
</dbReference>
<proteinExistence type="inferred from homology"/>
<evidence type="ECO:0000313" key="18">
    <source>
        <dbReference type="EMBL" id="MCH4821713.1"/>
    </source>
</evidence>
<evidence type="ECO:0000256" key="9">
    <source>
        <dbReference type="ARBA" id="ARBA00022989"/>
    </source>
</evidence>
<dbReference type="AlphaFoldDB" id="A0A9X2AA52"/>
<keyword evidence="4 16" id="KW-0597">Phosphoprotein</keyword>
<dbReference type="Proteomes" id="UP001139226">
    <property type="component" value="Unassembled WGS sequence"/>
</dbReference>
<keyword evidence="7 16" id="KW-0812">Transmembrane</keyword>
<feature type="transmembrane region" description="Helical" evidence="16">
    <location>
        <begin position="101"/>
        <end position="122"/>
    </location>
</feature>
<feature type="transmembrane region" description="Helical" evidence="16">
    <location>
        <begin position="134"/>
        <end position="164"/>
    </location>
</feature>
<evidence type="ECO:0000256" key="11">
    <source>
        <dbReference type="ARBA" id="ARBA00023053"/>
    </source>
</evidence>
<keyword evidence="9 16" id="KW-1133">Transmembrane helix</keyword>
<name>A0A9X2AA52_9FLAO</name>
<evidence type="ECO:0000256" key="6">
    <source>
        <dbReference type="ARBA" id="ARBA00022643"/>
    </source>
</evidence>
<evidence type="ECO:0000256" key="13">
    <source>
        <dbReference type="ARBA" id="ARBA00023075"/>
    </source>
</evidence>
<evidence type="ECO:0000256" key="5">
    <source>
        <dbReference type="ARBA" id="ARBA00022630"/>
    </source>
</evidence>
<evidence type="ECO:0000256" key="4">
    <source>
        <dbReference type="ARBA" id="ARBA00022553"/>
    </source>
</evidence>
<evidence type="ECO:0000256" key="10">
    <source>
        <dbReference type="ARBA" id="ARBA00023027"/>
    </source>
</evidence>
<feature type="transmembrane region" description="Helical" evidence="16">
    <location>
        <begin position="300"/>
        <end position="318"/>
    </location>
</feature>
<evidence type="ECO:0000256" key="3">
    <source>
        <dbReference type="ARBA" id="ARBA00022519"/>
    </source>
</evidence>
<evidence type="ECO:0000256" key="14">
    <source>
        <dbReference type="ARBA" id="ARBA00023136"/>
    </source>
</evidence>
<dbReference type="InterPro" id="IPR010966">
    <property type="entry name" value="NqrB"/>
</dbReference>
<dbReference type="Pfam" id="PF03116">
    <property type="entry name" value="NQR2_RnfD_RnfE"/>
    <property type="match status" value="1"/>
</dbReference>
<dbReference type="EMBL" id="JAKVTV010000001">
    <property type="protein sequence ID" value="MCH4821713.1"/>
    <property type="molecule type" value="Genomic_DNA"/>
</dbReference>
<keyword evidence="14 16" id="KW-0472">Membrane</keyword>
<keyword evidence="15 16" id="KW-0739">Sodium transport</keyword>
<dbReference type="NCBIfam" id="TIGR01937">
    <property type="entry name" value="nqrB"/>
    <property type="match status" value="1"/>
</dbReference>
<keyword evidence="10 16" id="KW-0520">NAD</keyword>
<keyword evidence="5 16" id="KW-0285">Flavoprotein</keyword>
<dbReference type="InterPro" id="IPR004338">
    <property type="entry name" value="NqrB/RnfD"/>
</dbReference>
<comment type="catalytic activity">
    <reaction evidence="16">
        <text>a ubiquinone + n Na(+)(in) + NADH + H(+) = a ubiquinol + n Na(+)(out) + NAD(+)</text>
        <dbReference type="Rhea" id="RHEA:47748"/>
        <dbReference type="Rhea" id="RHEA-COMP:9565"/>
        <dbReference type="Rhea" id="RHEA-COMP:9566"/>
        <dbReference type="ChEBI" id="CHEBI:15378"/>
        <dbReference type="ChEBI" id="CHEBI:16389"/>
        <dbReference type="ChEBI" id="CHEBI:17976"/>
        <dbReference type="ChEBI" id="CHEBI:29101"/>
        <dbReference type="ChEBI" id="CHEBI:57540"/>
        <dbReference type="ChEBI" id="CHEBI:57945"/>
        <dbReference type="EC" id="7.2.1.1"/>
    </reaction>
</comment>
<dbReference type="GO" id="GO:0010181">
    <property type="term" value="F:FMN binding"/>
    <property type="evidence" value="ECO:0007669"/>
    <property type="project" value="InterPro"/>
</dbReference>
<evidence type="ECO:0000256" key="7">
    <source>
        <dbReference type="ARBA" id="ARBA00022692"/>
    </source>
</evidence>
<feature type="modified residue" description="FMN phosphoryl threonine" evidence="16 17">
    <location>
        <position position="215"/>
    </location>
</feature>
<dbReference type="PIRSF" id="PIRSF016055">
    <property type="entry name" value="NADH-UbQ_OxRdtase_B_su"/>
    <property type="match status" value="1"/>
</dbReference>
<dbReference type="PANTHER" id="PTHR30578">
    <property type="entry name" value="ELECTRON TRANSPORT COMPLEX PROTEIN RNFD"/>
    <property type="match status" value="1"/>
</dbReference>
<comment type="subunit">
    <text evidence="16">Composed of six subunits; NqrA, NqrB, NqrC, NqrD, NqrE and NqrF.</text>
</comment>
<keyword evidence="1 16" id="KW-0813">Transport</keyword>
<feature type="transmembrane region" description="Helical" evidence="16">
    <location>
        <begin position="237"/>
        <end position="260"/>
    </location>
</feature>
<dbReference type="EC" id="7.2.1.1" evidence="16"/>
<feature type="transmembrane region" description="Helical" evidence="16">
    <location>
        <begin position="267"/>
        <end position="288"/>
    </location>
</feature>
<evidence type="ECO:0000256" key="2">
    <source>
        <dbReference type="ARBA" id="ARBA00022475"/>
    </source>
</evidence>
<dbReference type="GO" id="GO:0022904">
    <property type="term" value="P:respiratory electron transport chain"/>
    <property type="evidence" value="ECO:0007669"/>
    <property type="project" value="InterPro"/>
</dbReference>
<keyword evidence="13 16" id="KW-0830">Ubiquinone</keyword>
<accession>A0A9X2AA52</accession>
<evidence type="ECO:0000256" key="8">
    <source>
        <dbReference type="ARBA" id="ARBA00022967"/>
    </source>
</evidence>